<dbReference type="Gene3D" id="2.60.20.10">
    <property type="entry name" value="Crystallins"/>
    <property type="match status" value="1"/>
</dbReference>
<dbReference type="AlphaFoldDB" id="A0A6A6AW12"/>
<name>A0A6A6AW12_9PLEO</name>
<dbReference type="RefSeq" id="XP_033529384.1">
    <property type="nucleotide sequence ID" value="XM_033672673.1"/>
</dbReference>
<protein>
    <submittedName>
        <fullName evidence="2">Uncharacterized protein</fullName>
    </submittedName>
</protein>
<keyword evidence="1" id="KW-0732">Signal</keyword>
<dbReference type="GeneID" id="54413105"/>
<dbReference type="EMBL" id="ML977497">
    <property type="protein sequence ID" value="KAF2134997.1"/>
    <property type="molecule type" value="Genomic_DNA"/>
</dbReference>
<accession>A0A6A6AW12</accession>
<feature type="signal peptide" evidence="1">
    <location>
        <begin position="1"/>
        <end position="16"/>
    </location>
</feature>
<dbReference type="OrthoDB" id="3667385at2759"/>
<keyword evidence="3" id="KW-1185">Reference proteome</keyword>
<dbReference type="Proteomes" id="UP000799771">
    <property type="component" value="Unassembled WGS sequence"/>
</dbReference>
<evidence type="ECO:0000313" key="2">
    <source>
        <dbReference type="EMBL" id="KAF2134997.1"/>
    </source>
</evidence>
<organism evidence="2 3">
    <name type="scientific">Dothidotthia symphoricarpi CBS 119687</name>
    <dbReference type="NCBI Taxonomy" id="1392245"/>
    <lineage>
        <taxon>Eukaryota</taxon>
        <taxon>Fungi</taxon>
        <taxon>Dikarya</taxon>
        <taxon>Ascomycota</taxon>
        <taxon>Pezizomycotina</taxon>
        <taxon>Dothideomycetes</taxon>
        <taxon>Pleosporomycetidae</taxon>
        <taxon>Pleosporales</taxon>
        <taxon>Dothidotthiaceae</taxon>
        <taxon>Dothidotthia</taxon>
    </lineage>
</organism>
<sequence>MRTVFFFLTLATLVLSLNLTKTDGTMLELSGTPGLVNLSGVILPEPGIDEDKQSLQYAAREPTSTTSFDTGDVASANDDEDCWGHDKEYCRMLHFYEHNRFGGRVSVYQSCIQSMNTCRETTGDLSSIKFKNCPRGTPNFRDGQAYYCFFYDTKNCDNSRAGLYLPGRGEFPHLGQWDWNDRIRSFQCFWDS</sequence>
<evidence type="ECO:0000256" key="1">
    <source>
        <dbReference type="SAM" id="SignalP"/>
    </source>
</evidence>
<feature type="chain" id="PRO_5025519451" evidence="1">
    <location>
        <begin position="17"/>
        <end position="192"/>
    </location>
</feature>
<proteinExistence type="predicted"/>
<reference evidence="2" key="1">
    <citation type="journal article" date="2020" name="Stud. Mycol.">
        <title>101 Dothideomycetes genomes: a test case for predicting lifestyles and emergence of pathogens.</title>
        <authorList>
            <person name="Haridas S."/>
            <person name="Albert R."/>
            <person name="Binder M."/>
            <person name="Bloem J."/>
            <person name="Labutti K."/>
            <person name="Salamov A."/>
            <person name="Andreopoulos B."/>
            <person name="Baker S."/>
            <person name="Barry K."/>
            <person name="Bills G."/>
            <person name="Bluhm B."/>
            <person name="Cannon C."/>
            <person name="Castanera R."/>
            <person name="Culley D."/>
            <person name="Daum C."/>
            <person name="Ezra D."/>
            <person name="Gonzalez J."/>
            <person name="Henrissat B."/>
            <person name="Kuo A."/>
            <person name="Liang C."/>
            <person name="Lipzen A."/>
            <person name="Lutzoni F."/>
            <person name="Magnuson J."/>
            <person name="Mondo S."/>
            <person name="Nolan M."/>
            <person name="Ohm R."/>
            <person name="Pangilinan J."/>
            <person name="Park H.-J."/>
            <person name="Ramirez L."/>
            <person name="Alfaro M."/>
            <person name="Sun H."/>
            <person name="Tritt A."/>
            <person name="Yoshinaga Y."/>
            <person name="Zwiers L.-H."/>
            <person name="Turgeon B."/>
            <person name="Goodwin S."/>
            <person name="Spatafora J."/>
            <person name="Crous P."/>
            <person name="Grigoriev I."/>
        </authorList>
    </citation>
    <scope>NUCLEOTIDE SEQUENCE</scope>
    <source>
        <strain evidence="2">CBS 119687</strain>
    </source>
</reference>
<evidence type="ECO:0000313" key="3">
    <source>
        <dbReference type="Proteomes" id="UP000799771"/>
    </source>
</evidence>
<gene>
    <name evidence="2" type="ORF">P153DRAFT_427572</name>
</gene>